<feature type="compositionally biased region" description="Low complexity" evidence="1">
    <location>
        <begin position="403"/>
        <end position="412"/>
    </location>
</feature>
<keyword evidence="3" id="KW-1185">Reference proteome</keyword>
<feature type="compositionally biased region" description="Low complexity" evidence="1">
    <location>
        <begin position="221"/>
        <end position="230"/>
    </location>
</feature>
<dbReference type="Proteomes" id="UP001642484">
    <property type="component" value="Unassembled WGS sequence"/>
</dbReference>
<proteinExistence type="predicted"/>
<feature type="compositionally biased region" description="Low complexity" evidence="1">
    <location>
        <begin position="312"/>
        <end position="321"/>
    </location>
</feature>
<accession>A0ABP0T1L0</accession>
<feature type="compositionally biased region" description="Basic and acidic residues" evidence="1">
    <location>
        <begin position="103"/>
        <end position="120"/>
    </location>
</feature>
<gene>
    <name evidence="2" type="ORF">CCMP2556_LOCUS55421</name>
</gene>
<dbReference type="EMBL" id="CAXAMN010028961">
    <property type="protein sequence ID" value="CAK9118304.1"/>
    <property type="molecule type" value="Genomic_DNA"/>
</dbReference>
<evidence type="ECO:0000313" key="3">
    <source>
        <dbReference type="Proteomes" id="UP001642484"/>
    </source>
</evidence>
<feature type="region of interest" description="Disordered" evidence="1">
    <location>
        <begin position="1"/>
        <end position="85"/>
    </location>
</feature>
<protein>
    <recommendedName>
        <fullName evidence="4">Altered inheritance of mitochondria protein 24, mitochondrial</fullName>
    </recommendedName>
</protein>
<sequence>MAWLQQVSARLTGRSGPEEETSKRPSTSGVPALERLGLGFLRPASAAEDEDPHLPPTDTVRSGAAVDGEAEASPPLPAPPAPPAAAVAFGSGLESVSSLLGFRRAEDPGPLKTDTARSEKAPPTSASLGLESFSSLLAFSKEPEKSPDAFLADKASPEPQPLPSSAFGSLGLDRVGTLLAFGSTLDEDPTTRPPAGSSDVSPEPKQAPGSAFGSLGLDRVSSLLPFSSPPAAEEDPAKRHPVGAASPEPQTMPGSAFGSLGLDHVSSLLAFSAPSAQEDPTTRPPAESSGVSPEPKQAPGSAFGSLGLDRVSSLLPFSSPPAAEEDPAKRHSVGAASPEPQTMPGSAFGSLGLDHVSSLLAFSAPSAQEDPTTRPPAGSSGVSPEPKQAPGSAFGSLGLDRVSSLLPLSSPPAAEEDPAKSHPVGAASPEPQAMPGSAFGSLGLDHVSSLLAFSAPSVQEDPRKKAAGPSASPEPQPPGSAFGSLGLDVSSLLAFGSTPAEEVPPPRHTPPHASRPPEEPPEAFASLFEHDPLQEEELDEVPTAAKPHLIRRDLQNEEEQPLEERATALPGELATLLKQVEHEVAHEDEEQVPEPYLLELSSHGMVSQWAPFSSYLGSDLKLTAPLASPPGPLFALPPDSAKRMPEGFIALSVQHHESVSDATAISVGRYFYFDAADYPSFEFTSYPCTCELWRHGRLHWTGQVQLSLGSYGAVDLEDLACAAGRRAPASESRPGDFEVGDLIFVIGFHRNWAVSVGEHTPFEENLRGYQRMLRVGKSGAANRDELGDLGLRIHLDTEVDEAELAKVRPVEKVLEPAGPLDQRLGAANLSRENSLALAGLDEVAEETLENRDGDAGPAVAAVRSSFAWAARRKELLSGGLKSVQNRWEILNL</sequence>
<feature type="region of interest" description="Disordered" evidence="1">
    <location>
        <begin position="453"/>
        <end position="523"/>
    </location>
</feature>
<evidence type="ECO:0000313" key="2">
    <source>
        <dbReference type="EMBL" id="CAK9118304.1"/>
    </source>
</evidence>
<organism evidence="2 3">
    <name type="scientific">Durusdinium trenchii</name>
    <dbReference type="NCBI Taxonomy" id="1381693"/>
    <lineage>
        <taxon>Eukaryota</taxon>
        <taxon>Sar</taxon>
        <taxon>Alveolata</taxon>
        <taxon>Dinophyceae</taxon>
        <taxon>Suessiales</taxon>
        <taxon>Symbiodiniaceae</taxon>
        <taxon>Durusdinium</taxon>
    </lineage>
</organism>
<comment type="caution">
    <text evidence="2">The sequence shown here is derived from an EMBL/GenBank/DDBJ whole genome shotgun (WGS) entry which is preliminary data.</text>
</comment>
<name>A0ABP0T1L0_9DINO</name>
<evidence type="ECO:0008006" key="4">
    <source>
        <dbReference type="Google" id="ProtNLM"/>
    </source>
</evidence>
<evidence type="ECO:0000256" key="1">
    <source>
        <dbReference type="SAM" id="MobiDB-lite"/>
    </source>
</evidence>
<reference evidence="2 3" key="1">
    <citation type="submission" date="2024-02" db="EMBL/GenBank/DDBJ databases">
        <authorList>
            <person name="Chen Y."/>
            <person name="Shah S."/>
            <person name="Dougan E. K."/>
            <person name="Thang M."/>
            <person name="Chan C."/>
        </authorList>
    </citation>
    <scope>NUCLEOTIDE SEQUENCE [LARGE SCALE GENOMIC DNA]</scope>
</reference>
<feature type="region of interest" description="Disordered" evidence="1">
    <location>
        <begin position="100"/>
        <end position="129"/>
    </location>
</feature>
<feature type="region of interest" description="Disordered" evidence="1">
    <location>
        <begin position="144"/>
        <end position="441"/>
    </location>
</feature>
<feature type="compositionally biased region" description="Pro residues" evidence="1">
    <location>
        <begin position="74"/>
        <end position="83"/>
    </location>
</feature>